<feature type="transmembrane region" description="Helical" evidence="1">
    <location>
        <begin position="433"/>
        <end position="456"/>
    </location>
</feature>
<feature type="transmembrane region" description="Helical" evidence="1">
    <location>
        <begin position="38"/>
        <end position="61"/>
    </location>
</feature>
<feature type="transmembrane region" description="Helical" evidence="1">
    <location>
        <begin position="73"/>
        <end position="93"/>
    </location>
</feature>
<accession>A0A3S4DXH9</accession>
<dbReference type="Proteomes" id="UP000270743">
    <property type="component" value="Unassembled WGS sequence"/>
</dbReference>
<feature type="transmembrane region" description="Helical" evidence="1">
    <location>
        <begin position="164"/>
        <end position="188"/>
    </location>
</feature>
<dbReference type="EMBL" id="UZWE01000037">
    <property type="protein sequence ID" value="VDS09564.1"/>
    <property type="molecule type" value="Genomic_DNA"/>
</dbReference>
<feature type="transmembrane region" description="Helical" evidence="1">
    <location>
        <begin position="392"/>
        <end position="421"/>
    </location>
</feature>
<keyword evidence="1" id="KW-0812">Transmembrane</keyword>
<keyword evidence="1" id="KW-0472">Membrane</keyword>
<dbReference type="AlphaFoldDB" id="A0A3S4DXH9"/>
<keyword evidence="3" id="KW-1185">Reference proteome</keyword>
<feature type="transmembrane region" description="Helical" evidence="1">
    <location>
        <begin position="200"/>
        <end position="220"/>
    </location>
</feature>
<feature type="transmembrane region" description="Helical" evidence="1">
    <location>
        <begin position="113"/>
        <end position="135"/>
    </location>
</feature>
<dbReference type="OrthoDB" id="7832851at2"/>
<keyword evidence="1" id="KW-1133">Transmembrane helix</keyword>
<sequence>MIIVVLISLAGIVITSPALGIAAGIALALYLALSWRQFTVATWITVGLCVILLVLALLRGIDLETLSRGLERMAYLAALLALLGSLRVVAAAAPEVLRAGRYLTTRPPGRRYLAMNFGGHVFGVLINLGGIAILLEMTRRSLDETSAHLPAGLREWRLRRMTTAVLRGFSLAPLWSPIGLGMNGLLLAMPDLRYGDVAPAGLAAAVLFLGWGWFLDWAWAPPVPAGLRPGPGTGTGDWGGVGLLTLHVGLVAGLVFGLHAATGLPFQQALLIAVPAYSVIWASWLGHRGDAGAMAMARRTIAGTVGRFPLAAAEIGVFASAGLLSVLVLELVPLPQVQAAVAALIDAPWQMIALLNLSMFLLAAVGINPIITASVMGSLVTQLDVPGLSDAAAALSLAGTWGCVMGFTPLITTVVYAGALVGRPPWVVGIRWNGLYCLSSLALWTIGMGIVVELGAM</sequence>
<gene>
    <name evidence="2" type="ORF">PARHAE_02767</name>
</gene>
<evidence type="ECO:0000313" key="2">
    <source>
        <dbReference type="EMBL" id="VDS09564.1"/>
    </source>
</evidence>
<protein>
    <submittedName>
        <fullName evidence="2">Uncharacterized protein</fullName>
    </submittedName>
</protein>
<feature type="transmembrane region" description="Helical" evidence="1">
    <location>
        <begin position="266"/>
        <end position="287"/>
    </location>
</feature>
<evidence type="ECO:0000256" key="1">
    <source>
        <dbReference type="SAM" id="Phobius"/>
    </source>
</evidence>
<name>A0A3S4DXH9_9RHOB</name>
<feature type="transmembrane region" description="Helical" evidence="1">
    <location>
        <begin position="349"/>
        <end position="371"/>
    </location>
</feature>
<organism evidence="2 3">
    <name type="scientific">Paracoccus haematequi</name>
    <dbReference type="NCBI Taxonomy" id="2491866"/>
    <lineage>
        <taxon>Bacteria</taxon>
        <taxon>Pseudomonadati</taxon>
        <taxon>Pseudomonadota</taxon>
        <taxon>Alphaproteobacteria</taxon>
        <taxon>Rhodobacterales</taxon>
        <taxon>Paracoccaceae</taxon>
        <taxon>Paracoccus</taxon>
    </lineage>
</organism>
<dbReference type="RefSeq" id="WP_126155190.1">
    <property type="nucleotide sequence ID" value="NZ_UZWE01000037.1"/>
</dbReference>
<proteinExistence type="predicted"/>
<reference evidence="2 3" key="1">
    <citation type="submission" date="2018-12" db="EMBL/GenBank/DDBJ databases">
        <authorList>
            <person name="Criscuolo A."/>
        </authorList>
    </citation>
    <scope>NUCLEOTIDE SEQUENCE [LARGE SCALE GENOMIC DNA]</scope>
    <source>
        <strain evidence="2">ACIP1116241</strain>
    </source>
</reference>
<feature type="transmembrane region" description="Helical" evidence="1">
    <location>
        <begin position="308"/>
        <end position="329"/>
    </location>
</feature>
<evidence type="ECO:0000313" key="3">
    <source>
        <dbReference type="Proteomes" id="UP000270743"/>
    </source>
</evidence>
<feature type="transmembrane region" description="Helical" evidence="1">
    <location>
        <begin position="241"/>
        <end position="260"/>
    </location>
</feature>